<evidence type="ECO:0008006" key="3">
    <source>
        <dbReference type="Google" id="ProtNLM"/>
    </source>
</evidence>
<proteinExistence type="predicted"/>
<name>A0A5E8B1T3_9ASCO</name>
<accession>A0A5E8B1T3</accession>
<reference evidence="1 2" key="1">
    <citation type="submission" date="2019-09" db="EMBL/GenBank/DDBJ databases">
        <authorList>
            <person name="Brejova B."/>
        </authorList>
    </citation>
    <scope>NUCLEOTIDE SEQUENCE [LARGE SCALE GENOMIC DNA]</scope>
</reference>
<keyword evidence="2" id="KW-1185">Reference proteome</keyword>
<evidence type="ECO:0000313" key="1">
    <source>
        <dbReference type="EMBL" id="VVT45363.1"/>
    </source>
</evidence>
<dbReference type="GeneID" id="43579548"/>
<gene>
    <name evidence="1" type="ORF">SAPINGB_P000725</name>
</gene>
<dbReference type="AlphaFoldDB" id="A0A5E8B1T3"/>
<dbReference type="RefSeq" id="XP_031851339.1">
    <property type="nucleotide sequence ID" value="XM_031995448.1"/>
</dbReference>
<dbReference type="EMBL" id="CABVLU010000001">
    <property type="protein sequence ID" value="VVT45363.1"/>
    <property type="molecule type" value="Genomic_DNA"/>
</dbReference>
<sequence>MSIHINVPRAEIDSAIEKLVSETFAGDFKKDSFSRLNAIITNKTIEIVSTILTEKNPNLQSPKVIVTATTREVLNQESRDEVIQTSVAAKISPKTDGVISFNYKPRPDIDILLTVIYITSIEH</sequence>
<protein>
    <recommendedName>
        <fullName evidence="3">Topoisomerase I damage affected protein 2</fullName>
    </recommendedName>
</protein>
<dbReference type="Proteomes" id="UP000398389">
    <property type="component" value="Unassembled WGS sequence"/>
</dbReference>
<evidence type="ECO:0000313" key="2">
    <source>
        <dbReference type="Proteomes" id="UP000398389"/>
    </source>
</evidence>
<organism evidence="1 2">
    <name type="scientific">Magnusiomyces paraingens</name>
    <dbReference type="NCBI Taxonomy" id="2606893"/>
    <lineage>
        <taxon>Eukaryota</taxon>
        <taxon>Fungi</taxon>
        <taxon>Dikarya</taxon>
        <taxon>Ascomycota</taxon>
        <taxon>Saccharomycotina</taxon>
        <taxon>Dipodascomycetes</taxon>
        <taxon>Dipodascales</taxon>
        <taxon>Dipodascaceae</taxon>
        <taxon>Magnusiomyces</taxon>
    </lineage>
</organism>